<dbReference type="EMBL" id="FOVF01000008">
    <property type="protein sequence ID" value="SFN21787.1"/>
    <property type="molecule type" value="Genomic_DNA"/>
</dbReference>
<accession>A0A1I4X7C0</accession>
<proteinExistence type="predicted"/>
<dbReference type="SUPFAM" id="SSF52058">
    <property type="entry name" value="L domain-like"/>
    <property type="match status" value="1"/>
</dbReference>
<dbReference type="InterPro" id="IPR046959">
    <property type="entry name" value="PRK1-6/SRF4-like"/>
</dbReference>
<dbReference type="OrthoDB" id="5957825at2"/>
<dbReference type="AlphaFoldDB" id="A0A1I4X7C0"/>
<dbReference type="RefSeq" id="WP_092406743.1">
    <property type="nucleotide sequence ID" value="NZ_FOVF01000008.1"/>
</dbReference>
<feature type="chain" id="PRO_5011476272" description="Leucine rich repeat-containing protein" evidence="1">
    <location>
        <begin position="34"/>
        <end position="289"/>
    </location>
</feature>
<gene>
    <name evidence="2" type="ORF">SAMN05216289_10852</name>
</gene>
<name>A0A1I4X7C0_9GAMM</name>
<evidence type="ECO:0000313" key="2">
    <source>
        <dbReference type="EMBL" id="SFN21787.1"/>
    </source>
</evidence>
<keyword evidence="3" id="KW-1185">Reference proteome</keyword>
<dbReference type="InterPro" id="IPR032675">
    <property type="entry name" value="LRR_dom_sf"/>
</dbReference>
<dbReference type="PANTHER" id="PTHR48007:SF4">
    <property type="entry name" value="LEUCINE-RICH REPEAT RECEPTOR-LIKE PROTEIN KINASE PXC1"/>
    <property type="match status" value="1"/>
</dbReference>
<organism evidence="2 3">
    <name type="scientific">Dokdonella immobilis</name>
    <dbReference type="NCBI Taxonomy" id="578942"/>
    <lineage>
        <taxon>Bacteria</taxon>
        <taxon>Pseudomonadati</taxon>
        <taxon>Pseudomonadota</taxon>
        <taxon>Gammaproteobacteria</taxon>
        <taxon>Lysobacterales</taxon>
        <taxon>Rhodanobacteraceae</taxon>
        <taxon>Dokdonella</taxon>
    </lineage>
</organism>
<dbReference type="Gene3D" id="3.80.10.10">
    <property type="entry name" value="Ribonuclease Inhibitor"/>
    <property type="match status" value="2"/>
</dbReference>
<protein>
    <recommendedName>
        <fullName evidence="4">Leucine rich repeat-containing protein</fullName>
    </recommendedName>
</protein>
<dbReference type="STRING" id="578942.SAMN05216289_10852"/>
<keyword evidence="1" id="KW-0732">Signal</keyword>
<feature type="signal peptide" evidence="1">
    <location>
        <begin position="1"/>
        <end position="33"/>
    </location>
</feature>
<evidence type="ECO:0000313" key="3">
    <source>
        <dbReference type="Proteomes" id="UP000198575"/>
    </source>
</evidence>
<evidence type="ECO:0008006" key="4">
    <source>
        <dbReference type="Google" id="ProtNLM"/>
    </source>
</evidence>
<evidence type="ECO:0000256" key="1">
    <source>
        <dbReference type="SAM" id="SignalP"/>
    </source>
</evidence>
<reference evidence="2 3" key="1">
    <citation type="submission" date="2016-10" db="EMBL/GenBank/DDBJ databases">
        <authorList>
            <person name="de Groot N.N."/>
        </authorList>
    </citation>
    <scope>NUCLEOTIDE SEQUENCE [LARGE SCALE GENOMIC DNA]</scope>
    <source>
        <strain evidence="2 3">CGMCC 1.7659</strain>
    </source>
</reference>
<sequence length="289" mass="30447">MKIVPQTRKHGLSLAGASLFMAALMGSAGPARAAIPEAERNVLLVLYTNTNGAGWTDHAGWGGAAGSECTWYGVECSGDHVTGLFLDSNHLAGSLPSLTGLTALEAISAFGNALSGGIPELAGMANLRYFEVSVNQLSGPLPSLSDLQNLGIFGAQLNQLSGPIPPFADLPALRGFVALGNRLSGSLPSLDALGSLESFYVDYIELTGFVPSLDALQRLKRIQLNDNQLRGDMPSPPNPGILLDGDSQLCGNYLTPIPNADWDRATGESPWYQHCTPLPDRIFADGFDP</sequence>
<dbReference type="Proteomes" id="UP000198575">
    <property type="component" value="Unassembled WGS sequence"/>
</dbReference>
<dbReference type="PANTHER" id="PTHR48007">
    <property type="entry name" value="LEUCINE-RICH REPEAT RECEPTOR-LIKE PROTEIN KINASE PXC1"/>
    <property type="match status" value="1"/>
</dbReference>